<proteinExistence type="predicted"/>
<dbReference type="InParanoid" id="S0EZE4"/>
<organism evidence="1 2">
    <name type="scientific">Chthonomonas calidirosea (strain DSM 23976 / ICMP 18418 / T49)</name>
    <dbReference type="NCBI Taxonomy" id="1303518"/>
    <lineage>
        <taxon>Bacteria</taxon>
        <taxon>Bacillati</taxon>
        <taxon>Armatimonadota</taxon>
        <taxon>Chthonomonadia</taxon>
        <taxon>Chthonomonadales</taxon>
        <taxon>Chthonomonadaceae</taxon>
        <taxon>Chthonomonas</taxon>
    </lineage>
</organism>
<keyword evidence="2" id="KW-1185">Reference proteome</keyword>
<evidence type="ECO:0000313" key="2">
    <source>
        <dbReference type="Proteomes" id="UP000014227"/>
    </source>
</evidence>
<dbReference type="HOGENOM" id="CLU_2647958_0_0_0"/>
<accession>S0EZE4</accession>
<sequence>MSSLLVTNKEEFVSGEVVEPGVYEDLESGAILEIREPDALPEGARVVHYLRRFRRIGQLQEDARDLNSGSEATRNR</sequence>
<dbReference type="PATRIC" id="fig|1303518.3.peg.2494"/>
<dbReference type="AlphaFoldDB" id="S0EZE4"/>
<reference evidence="2" key="1">
    <citation type="submission" date="2013-03" db="EMBL/GenBank/DDBJ databases">
        <title>Genome sequence of Chthonomonas calidirosea, the first sequenced genome from the Armatimonadetes phylum (formally candidate division OP10).</title>
        <authorList>
            <person name="Lee K.C.Y."/>
            <person name="Morgan X.C."/>
            <person name="Dunfield P.F."/>
            <person name="Tamas I."/>
            <person name="Houghton K.M."/>
            <person name="Vyssotski M."/>
            <person name="Ryan J.L.J."/>
            <person name="Lagutin K."/>
            <person name="McDonald I.R."/>
            <person name="Stott M.B."/>
        </authorList>
    </citation>
    <scope>NUCLEOTIDE SEQUENCE [LARGE SCALE GENOMIC DNA]</scope>
    <source>
        <strain evidence="2">DSM 23976 / ICMP 18418 / T49</strain>
    </source>
</reference>
<dbReference type="EMBL" id="HF951689">
    <property type="protein sequence ID" value="CCW36200.1"/>
    <property type="molecule type" value="Genomic_DNA"/>
</dbReference>
<evidence type="ECO:0000313" key="1">
    <source>
        <dbReference type="EMBL" id="CCW36200.1"/>
    </source>
</evidence>
<dbReference type="RefSeq" id="WP_016483717.1">
    <property type="nucleotide sequence ID" value="NC_021487.1"/>
</dbReference>
<name>S0EZE4_CHTCT</name>
<protein>
    <submittedName>
        <fullName evidence="1">Uncharacterized protein</fullName>
    </submittedName>
</protein>
<gene>
    <name evidence="1" type="ORF">CCALI_02396</name>
</gene>
<dbReference type="Proteomes" id="UP000014227">
    <property type="component" value="Chromosome I"/>
</dbReference>
<dbReference type="KEGG" id="ccz:CCALI_02396"/>